<evidence type="ECO:0000313" key="1">
    <source>
        <dbReference type="EMBL" id="KAB7514650.1"/>
    </source>
</evidence>
<name>A0A5N5UGV3_9EURY</name>
<gene>
    <name evidence="1" type="ORF">DM867_05900</name>
    <name evidence="2" type="ORF">DMP03_00895</name>
    <name evidence="3" type="ORF">DP108_05045</name>
</gene>
<protein>
    <recommendedName>
        <fullName evidence="7">Aldo/keto reductase</fullName>
    </recommendedName>
</protein>
<dbReference type="Proteomes" id="UP000326207">
    <property type="component" value="Unassembled WGS sequence"/>
</dbReference>
<reference evidence="4 5" key="1">
    <citation type="submission" date="2019-10" db="EMBL/GenBank/DDBJ databases">
        <title>Unraveling microbial dark matter from salterns through culturing: the case of the genus Halosegnis.</title>
        <authorList>
            <person name="Duran-Viseras A."/>
            <person name="Andrei A.-S."/>
            <person name="Vera-Gargallo B."/>
            <person name="Ghai R."/>
            <person name="Sanchez-Porro C."/>
            <person name="Ventosa A."/>
        </authorList>
    </citation>
    <scope>NUCLEOTIDE SEQUENCE [LARGE SCALE GENOMIC DNA]</scope>
    <source>
        <strain evidence="2 5">F17-44</strain>
        <strain evidence="1 6">F18-79</strain>
        <strain evidence="3 4">F19-13</strain>
    </source>
</reference>
<dbReference type="EMBL" id="QMDY01000002">
    <property type="protein sequence ID" value="KAB7519466.1"/>
    <property type="molecule type" value="Genomic_DNA"/>
</dbReference>
<dbReference type="Gene3D" id="3.20.20.100">
    <property type="entry name" value="NADP-dependent oxidoreductase domain"/>
    <property type="match status" value="1"/>
</dbReference>
<evidence type="ECO:0000313" key="5">
    <source>
        <dbReference type="Proteomes" id="UP000326302"/>
    </source>
</evidence>
<dbReference type="RefSeq" id="WP_152118858.1">
    <property type="nucleotide sequence ID" value="NZ_QJOW01000001.1"/>
</dbReference>
<dbReference type="AlphaFoldDB" id="A0A5N5UGV3"/>
<accession>A0A5N5UGV3</accession>
<keyword evidence="6" id="KW-1185">Reference proteome</keyword>
<dbReference type="Proteomes" id="UP000326302">
    <property type="component" value="Unassembled WGS sequence"/>
</dbReference>
<evidence type="ECO:0000313" key="3">
    <source>
        <dbReference type="EMBL" id="KAB7519466.1"/>
    </source>
</evidence>
<sequence length="70" mass="7823">MERCECHLRGCLAWLASHDVAAIPKATSRAHIAENARAAALDLDDDAIETLDSIDRRYRRFDPEGSPWTA</sequence>
<accession>A0A5N5UP51</accession>
<dbReference type="EMBL" id="QKKZ01000002">
    <property type="protein sequence ID" value="KAB7514650.1"/>
    <property type="molecule type" value="Genomic_DNA"/>
</dbReference>
<dbReference type="Proteomes" id="UP000326865">
    <property type="component" value="Unassembled WGS sequence"/>
</dbReference>
<evidence type="ECO:0008006" key="7">
    <source>
        <dbReference type="Google" id="ProtNLM"/>
    </source>
</evidence>
<dbReference type="SUPFAM" id="SSF51430">
    <property type="entry name" value="NAD(P)-linked oxidoreductase"/>
    <property type="match status" value="1"/>
</dbReference>
<comment type="caution">
    <text evidence="2">The sequence shown here is derived from an EMBL/GenBank/DDBJ whole genome shotgun (WGS) entry which is preliminary data.</text>
</comment>
<proteinExistence type="predicted"/>
<evidence type="ECO:0000313" key="2">
    <source>
        <dbReference type="EMBL" id="KAB7517955.1"/>
    </source>
</evidence>
<organism evidence="2 5">
    <name type="scientific">Halosegnis rubeus</name>
    <dbReference type="NCBI Taxonomy" id="2212850"/>
    <lineage>
        <taxon>Archaea</taxon>
        <taxon>Methanobacteriati</taxon>
        <taxon>Methanobacteriota</taxon>
        <taxon>Stenosarchaea group</taxon>
        <taxon>Halobacteria</taxon>
        <taxon>Halobacteriales</taxon>
        <taxon>Natronomonadaceae</taxon>
        <taxon>Halosegnis</taxon>
    </lineage>
</organism>
<evidence type="ECO:0000313" key="4">
    <source>
        <dbReference type="Proteomes" id="UP000326207"/>
    </source>
</evidence>
<evidence type="ECO:0000313" key="6">
    <source>
        <dbReference type="Proteomes" id="UP000326865"/>
    </source>
</evidence>
<accession>A0A5N5U7N5</accession>
<dbReference type="EMBL" id="QJOW01000001">
    <property type="protein sequence ID" value="KAB7517955.1"/>
    <property type="molecule type" value="Genomic_DNA"/>
</dbReference>
<dbReference type="InterPro" id="IPR036812">
    <property type="entry name" value="NAD(P)_OxRdtase_dom_sf"/>
</dbReference>